<evidence type="ECO:0000256" key="4">
    <source>
        <dbReference type="ARBA" id="ARBA00022827"/>
    </source>
</evidence>
<keyword evidence="5 6" id="KW-0560">Oxidoreductase</keyword>
<dbReference type="Gene3D" id="1.20.140.10">
    <property type="entry name" value="Butyryl-CoA Dehydrogenase, subunit A, domain 3"/>
    <property type="match status" value="1"/>
</dbReference>
<comment type="caution">
    <text evidence="10">The sequence shown here is derived from an EMBL/GenBank/DDBJ whole genome shotgun (WGS) entry which is preliminary data.</text>
</comment>
<evidence type="ECO:0000259" key="9">
    <source>
        <dbReference type="Pfam" id="PF02771"/>
    </source>
</evidence>
<evidence type="ECO:0000256" key="5">
    <source>
        <dbReference type="ARBA" id="ARBA00023002"/>
    </source>
</evidence>
<dbReference type="InterPro" id="IPR006091">
    <property type="entry name" value="Acyl-CoA_Oxase/DH_mid-dom"/>
</dbReference>
<protein>
    <submittedName>
        <fullName evidence="10">Acyl-CoA dehydrogenase</fullName>
    </submittedName>
</protein>
<dbReference type="Proteomes" id="UP000192772">
    <property type="component" value="Unassembled WGS sequence"/>
</dbReference>
<dbReference type="Pfam" id="PF02771">
    <property type="entry name" value="Acyl-CoA_dh_N"/>
    <property type="match status" value="1"/>
</dbReference>
<dbReference type="STRING" id="81858.BST23_17935"/>
<dbReference type="InterPro" id="IPR037069">
    <property type="entry name" value="AcylCoA_DH/ox_N_sf"/>
</dbReference>
<gene>
    <name evidence="10" type="ORF">BST23_17935</name>
</gene>
<dbReference type="Gene3D" id="2.40.110.10">
    <property type="entry name" value="Butyryl-CoA Dehydrogenase, subunit A, domain 2"/>
    <property type="match status" value="1"/>
</dbReference>
<dbReference type="Pfam" id="PF02770">
    <property type="entry name" value="Acyl-CoA_dh_M"/>
    <property type="match status" value="1"/>
</dbReference>
<comment type="similarity">
    <text evidence="2 6">Belongs to the acyl-CoA dehydrogenase family.</text>
</comment>
<dbReference type="InterPro" id="IPR013786">
    <property type="entry name" value="AcylCoA_DH/ox_N"/>
</dbReference>
<dbReference type="AlphaFoldDB" id="A0A1X0CUU9"/>
<sequence>MDVDYPPEAIAFRDQIRAFLAEHLPSEWSGAGALPPEEREQLRARWRKVLADRGLIAVSWPTEYGGGGLSVIEQLVLAEEFALAGAPDRSENDLAGIDLLGNTMIALGSEEQKRHFLPRILSGEDRWCQGFSEPEAGSDLASVRTRAMLDGDDWVINGQKIWTSAGPTANWIFLLARTDPAAPKHRGLSMLLAPIDQPGVEVRPIVNAAGHASFSEVFFTDARARAADVLGGVGGGWRTAMTLLGFERGSQITTAAAEFGRDLKRLVELARQRGRHTDPQVRDELAWCYSRVQILRYQGYRGLTALLRGEIPGADAAIHKVIWSEYFQRYTELAAEILGPDAISPQGPGNGAALIVPPAGTPNSAGCWMDQLLYARAATIYAGSSQIQRNVIGEQLLGLPKEPR</sequence>
<dbReference type="InterPro" id="IPR009100">
    <property type="entry name" value="AcylCoA_DH/oxidase_NM_dom_sf"/>
</dbReference>
<dbReference type="GO" id="GO:0016627">
    <property type="term" value="F:oxidoreductase activity, acting on the CH-CH group of donors"/>
    <property type="evidence" value="ECO:0007669"/>
    <property type="project" value="InterPro"/>
</dbReference>
<dbReference type="Pfam" id="PF00441">
    <property type="entry name" value="Acyl-CoA_dh_1"/>
    <property type="match status" value="1"/>
</dbReference>
<dbReference type="InterPro" id="IPR046373">
    <property type="entry name" value="Acyl-CoA_Oxase/DH_mid-dom_sf"/>
</dbReference>
<feature type="domain" description="Acyl-CoA oxidase/dehydrogenase middle" evidence="8">
    <location>
        <begin position="128"/>
        <end position="221"/>
    </location>
</feature>
<evidence type="ECO:0000256" key="2">
    <source>
        <dbReference type="ARBA" id="ARBA00009347"/>
    </source>
</evidence>
<evidence type="ECO:0000256" key="6">
    <source>
        <dbReference type="RuleBase" id="RU362125"/>
    </source>
</evidence>
<evidence type="ECO:0000313" key="11">
    <source>
        <dbReference type="Proteomes" id="UP000192772"/>
    </source>
</evidence>
<organism evidence="10 11">
    <name type="scientific">Mycolicibacterium elephantis</name>
    <dbReference type="NCBI Taxonomy" id="81858"/>
    <lineage>
        <taxon>Bacteria</taxon>
        <taxon>Bacillati</taxon>
        <taxon>Actinomycetota</taxon>
        <taxon>Actinomycetes</taxon>
        <taxon>Mycobacteriales</taxon>
        <taxon>Mycobacteriaceae</taxon>
        <taxon>Mycolicibacterium</taxon>
    </lineage>
</organism>
<dbReference type="GO" id="GO:0050660">
    <property type="term" value="F:flavin adenine dinucleotide binding"/>
    <property type="evidence" value="ECO:0007669"/>
    <property type="project" value="InterPro"/>
</dbReference>
<keyword evidence="4 6" id="KW-0274">FAD</keyword>
<dbReference type="InterPro" id="IPR036250">
    <property type="entry name" value="AcylCo_DH-like_C"/>
</dbReference>
<evidence type="ECO:0000256" key="1">
    <source>
        <dbReference type="ARBA" id="ARBA00001974"/>
    </source>
</evidence>
<name>A0A1X0CUU9_9MYCO</name>
<proteinExistence type="inferred from homology"/>
<dbReference type="SUPFAM" id="SSF47203">
    <property type="entry name" value="Acyl-CoA dehydrogenase C-terminal domain-like"/>
    <property type="match status" value="1"/>
</dbReference>
<dbReference type="SUPFAM" id="SSF56645">
    <property type="entry name" value="Acyl-CoA dehydrogenase NM domain-like"/>
    <property type="match status" value="1"/>
</dbReference>
<feature type="domain" description="Acyl-CoA dehydrogenase/oxidase N-terminal" evidence="9">
    <location>
        <begin position="7"/>
        <end position="124"/>
    </location>
</feature>
<keyword evidence="3 6" id="KW-0285">Flavoprotein</keyword>
<feature type="domain" description="Acyl-CoA dehydrogenase/oxidase C-terminal" evidence="7">
    <location>
        <begin position="234"/>
        <end position="397"/>
    </location>
</feature>
<dbReference type="RefSeq" id="WP_083043382.1">
    <property type="nucleotide sequence ID" value="NZ_MVHP01000022.1"/>
</dbReference>
<dbReference type="PANTHER" id="PTHR43292:SF3">
    <property type="entry name" value="ACYL-COA DEHYDROGENASE FADE29"/>
    <property type="match status" value="1"/>
</dbReference>
<evidence type="ECO:0000259" key="7">
    <source>
        <dbReference type="Pfam" id="PF00441"/>
    </source>
</evidence>
<dbReference type="EMBL" id="MVHP01000022">
    <property type="protein sequence ID" value="ORA63692.1"/>
    <property type="molecule type" value="Genomic_DNA"/>
</dbReference>
<evidence type="ECO:0000256" key="3">
    <source>
        <dbReference type="ARBA" id="ARBA00022630"/>
    </source>
</evidence>
<evidence type="ECO:0000259" key="8">
    <source>
        <dbReference type="Pfam" id="PF02770"/>
    </source>
</evidence>
<dbReference type="Gene3D" id="1.10.540.10">
    <property type="entry name" value="Acyl-CoA dehydrogenase/oxidase, N-terminal domain"/>
    <property type="match status" value="1"/>
</dbReference>
<comment type="cofactor">
    <cofactor evidence="1 6">
        <name>FAD</name>
        <dbReference type="ChEBI" id="CHEBI:57692"/>
    </cofactor>
</comment>
<dbReference type="CDD" id="cd01152">
    <property type="entry name" value="ACAD_fadE6_17_26"/>
    <property type="match status" value="1"/>
</dbReference>
<reference evidence="10 11" key="1">
    <citation type="submission" date="2017-02" db="EMBL/GenBank/DDBJ databases">
        <title>The new phylogeny of genus Mycobacterium.</title>
        <authorList>
            <person name="Tortoli E."/>
            <person name="Trovato A."/>
            <person name="Cirillo D.M."/>
        </authorList>
    </citation>
    <scope>NUCLEOTIDE SEQUENCE [LARGE SCALE GENOMIC DNA]</scope>
    <source>
        <strain evidence="10 11">FI-09383</strain>
    </source>
</reference>
<dbReference type="InterPro" id="IPR009075">
    <property type="entry name" value="AcylCo_DH/oxidase_C"/>
</dbReference>
<dbReference type="InterPro" id="IPR052161">
    <property type="entry name" value="Mycobact_Acyl-CoA_DH"/>
</dbReference>
<dbReference type="GO" id="GO:0005886">
    <property type="term" value="C:plasma membrane"/>
    <property type="evidence" value="ECO:0007669"/>
    <property type="project" value="TreeGrafter"/>
</dbReference>
<accession>A0A1X0CUU9</accession>
<dbReference type="OrthoDB" id="5179760at2"/>
<dbReference type="PANTHER" id="PTHR43292">
    <property type="entry name" value="ACYL-COA DEHYDROGENASE"/>
    <property type="match status" value="1"/>
</dbReference>
<evidence type="ECO:0000313" key="10">
    <source>
        <dbReference type="EMBL" id="ORA63692.1"/>
    </source>
</evidence>